<organism evidence="2 3">
    <name type="scientific">Roseofilum reptotaenium AO1-A</name>
    <dbReference type="NCBI Taxonomy" id="1925591"/>
    <lineage>
        <taxon>Bacteria</taxon>
        <taxon>Bacillati</taxon>
        <taxon>Cyanobacteriota</taxon>
        <taxon>Cyanophyceae</taxon>
        <taxon>Desertifilales</taxon>
        <taxon>Desertifilaceae</taxon>
        <taxon>Roseofilum</taxon>
    </lineage>
</organism>
<keyword evidence="3" id="KW-1185">Reference proteome</keyword>
<dbReference type="Pfam" id="PF05685">
    <property type="entry name" value="Uma2"/>
    <property type="match status" value="1"/>
</dbReference>
<comment type="caution">
    <text evidence="2">The sequence shown here is derived from an EMBL/GenBank/DDBJ whole genome shotgun (WGS) entry which is preliminary data.</text>
</comment>
<dbReference type="SUPFAM" id="SSF52980">
    <property type="entry name" value="Restriction endonuclease-like"/>
    <property type="match status" value="1"/>
</dbReference>
<evidence type="ECO:0000313" key="3">
    <source>
        <dbReference type="Proteomes" id="UP000183940"/>
    </source>
</evidence>
<dbReference type="PANTHER" id="PTHR47152">
    <property type="entry name" value="SLR2084 PROTEIN-RELATED"/>
    <property type="match status" value="1"/>
</dbReference>
<evidence type="ECO:0000313" key="2">
    <source>
        <dbReference type="EMBL" id="OJJ24130.1"/>
    </source>
</evidence>
<accession>A0A1L9QN80</accession>
<dbReference type="InterPro" id="IPR008538">
    <property type="entry name" value="Uma2"/>
</dbReference>
<feature type="domain" description="Putative restriction endonuclease" evidence="1">
    <location>
        <begin position="26"/>
        <end position="172"/>
    </location>
</feature>
<sequence length="194" mass="22307">MRVTLSENQSNRDRVLLSNISWKTLEKLDIDLGETGARLIYLDGSLQIMSPLSNNHEEPKKTLSQLLELYLRTNNIRFYARGSTTLGSQELGGRKEPDESYCLHQRKSIPDLAIEIVVTTGGIDTLEVYRRVGVPEVWFWEDGTISVYCLHTNGYELVQKSQLLPELNLRSLEFHSRMADQYDAVNEFQRSLEK</sequence>
<dbReference type="EMBL" id="MLAW01000037">
    <property type="protein sequence ID" value="OJJ24130.1"/>
    <property type="molecule type" value="Genomic_DNA"/>
</dbReference>
<evidence type="ECO:0000259" key="1">
    <source>
        <dbReference type="Pfam" id="PF05685"/>
    </source>
</evidence>
<dbReference type="STRING" id="1925591.BI308_18315"/>
<dbReference type="AlphaFoldDB" id="A0A1L9QN80"/>
<name>A0A1L9QN80_9CYAN</name>
<dbReference type="PANTHER" id="PTHR47152:SF3">
    <property type="entry name" value="SLR1613 PROTEIN"/>
    <property type="match status" value="1"/>
</dbReference>
<protein>
    <recommendedName>
        <fullName evidence="1">Putative restriction endonuclease domain-containing protein</fullName>
    </recommendedName>
</protein>
<proteinExistence type="predicted"/>
<dbReference type="InterPro" id="IPR011335">
    <property type="entry name" value="Restrct_endonuc-II-like"/>
</dbReference>
<dbReference type="InterPro" id="IPR012296">
    <property type="entry name" value="Nuclease_put_TT1808"/>
</dbReference>
<dbReference type="Proteomes" id="UP000183940">
    <property type="component" value="Unassembled WGS sequence"/>
</dbReference>
<gene>
    <name evidence="2" type="ORF">BI308_18315</name>
</gene>
<reference evidence="2" key="1">
    <citation type="submission" date="2016-10" db="EMBL/GenBank/DDBJ databases">
        <title>CRISPR-Cas defence system in Roseofilum reptotaenium: evidence of a bacteriophage-cyanobacterium arms race in the coral black band disease.</title>
        <authorList>
            <person name="Buerger P."/>
            <person name="Wood-Charlson E.M."/>
            <person name="Weynberg K.D."/>
            <person name="Willis B."/>
            <person name="Van Oppen M.J."/>
        </authorList>
    </citation>
    <scope>NUCLEOTIDE SEQUENCE [LARGE SCALE GENOMIC DNA]</scope>
    <source>
        <strain evidence="2">AO1-A</strain>
    </source>
</reference>
<dbReference type="Gene3D" id="3.90.1570.10">
    <property type="entry name" value="tt1808, chain A"/>
    <property type="match status" value="1"/>
</dbReference>
<dbReference type="CDD" id="cd06260">
    <property type="entry name" value="DUF820-like"/>
    <property type="match status" value="1"/>
</dbReference>